<dbReference type="InterPro" id="IPR050541">
    <property type="entry name" value="LRR_TM_domain-containing"/>
</dbReference>
<dbReference type="GO" id="GO:0005886">
    <property type="term" value="C:plasma membrane"/>
    <property type="evidence" value="ECO:0007669"/>
    <property type="project" value="TreeGrafter"/>
</dbReference>
<organism evidence="7 8">
    <name type="scientific">Pocillopora meandrina</name>
    <dbReference type="NCBI Taxonomy" id="46732"/>
    <lineage>
        <taxon>Eukaryota</taxon>
        <taxon>Metazoa</taxon>
        <taxon>Cnidaria</taxon>
        <taxon>Anthozoa</taxon>
        <taxon>Hexacorallia</taxon>
        <taxon>Scleractinia</taxon>
        <taxon>Astrocoeniina</taxon>
        <taxon>Pocilloporidae</taxon>
        <taxon>Pocillopora</taxon>
    </lineage>
</organism>
<proteinExistence type="predicted"/>
<dbReference type="InterPro" id="IPR032675">
    <property type="entry name" value="LRR_dom_sf"/>
</dbReference>
<feature type="region of interest" description="Disordered" evidence="4">
    <location>
        <begin position="1048"/>
        <end position="1135"/>
    </location>
</feature>
<dbReference type="InterPro" id="IPR003591">
    <property type="entry name" value="Leu-rich_rpt_typical-subtyp"/>
</dbReference>
<keyword evidence="1" id="KW-0433">Leucine-rich repeat</keyword>
<dbReference type="AlphaFoldDB" id="A0AAU9XX48"/>
<dbReference type="SUPFAM" id="SSF52058">
    <property type="entry name" value="L domain-like"/>
    <property type="match status" value="1"/>
</dbReference>
<keyword evidence="5" id="KW-0812">Transmembrane</keyword>
<evidence type="ECO:0000256" key="1">
    <source>
        <dbReference type="ARBA" id="ARBA00022614"/>
    </source>
</evidence>
<feature type="compositionally biased region" description="Basic and acidic residues" evidence="4">
    <location>
        <begin position="1120"/>
        <end position="1135"/>
    </location>
</feature>
<feature type="transmembrane region" description="Helical" evidence="5">
    <location>
        <begin position="597"/>
        <end position="619"/>
    </location>
</feature>
<dbReference type="PANTHER" id="PTHR24369">
    <property type="entry name" value="ANTIGEN BSP, PUTATIVE-RELATED"/>
    <property type="match status" value="1"/>
</dbReference>
<feature type="transmembrane region" description="Helical" evidence="5">
    <location>
        <begin position="554"/>
        <end position="576"/>
    </location>
</feature>
<sequence length="1135" mass="128231">MAPVLMVISLLSNLGNLDALSWRADYSLECPSSCLCSKTSPDLALVKTDCSRNTFWVVPMGVSKDSTDVDFSDNKIVSITRKFMATIRKVKILNFARNNIDYLLKGSLSDLMDLEVLDLSGNHISYIMEGVFNGLRNLSTLYLGENRISNIESGSFQGMPGLRHLALNQKSEFCSIRNFCLFLFLRWLPINRIWDLPHNLLHGLVNLRVLGLNMNRLTKIHAHLLKDAQNLEFIFLNNNNLTLIGPGTFRGAVNLEILALSNNHKLADLESNSFNYADYGNLSLLYVLETALVRVKMKTFKNHEKVELVISPTENLYQFPAPSDERFREGLERNGFTCSQQLCTPCDFGTYQKRASNGTYVCEKCPPGGFYQNAVGQFGTVAGRTGCLPCPKGTYVGIDKFPGKRQQMCRVCPAGSKSDEWASYRGCFCIDSFYRKGRFTKCEACPTEVRGILCNETILVREGYWWRFRDYNESWEYQRFVDALMVPDEQYNHKDINFTGVFPRAHPCPTASSCLGSLNSVRKPCKTGYGGPLCEVCSIGYYKSMTRCTECPSLPWLLIQMVAITFVIIILIFILARDERGAKIKGRTLSDIVLARLKIVIGFYQVTAGTLDAFSYVQWPEALLQLSNYIKFVQFNVVQIAPFHCFKESLKMNAYVGLLLIVTLNGGIVVSAFVYFQSRKLFFRLKKNMSLEEKEVEISLSKEHCYRTSFLVMFITYPEVCSGILRMLPPACQRICQDVAMKDCTYYLRMDYSLKCFDKSYNKYVTAAYVGATYPLLFPLFIVVILYLLYYRPQVKNCAQSTETKRYEIIEGMRFIYENYDKRCWYWELVEMVRKLILTSGLALIGTEGRTYIGMAAMASGFYAVAYAQAQPIPDKYEHLLQLVSLVASFFNLSVGVLLRIPSEILNYSIEKDKDSIGVTVLLVTANLMVIGLVAVRYIISLGKSLYGVYKNPQCNWECCLSVVLSARSENTDEEDIDDAGHKRVELTMESATSNIELQRDGLENSNGGGNSDQATQNDRCSLLSLEDDDDEIELSCVSQGFREIESLGTTGPVSQRREVRMASSKGDSKIPGVRFNRRHKEIPSDHPTAESNKVLDSKAVTEVNKSDSLSLKMTDSDSDSAKIHEEKARDETMN</sequence>
<feature type="transmembrane region" description="Helical" evidence="5">
    <location>
        <begin position="654"/>
        <end position="676"/>
    </location>
</feature>
<name>A0AAU9XX48_9CNID</name>
<reference evidence="7 8" key="1">
    <citation type="submission" date="2022-05" db="EMBL/GenBank/DDBJ databases">
        <authorList>
            <consortium name="Genoscope - CEA"/>
            <person name="William W."/>
        </authorList>
    </citation>
    <scope>NUCLEOTIDE SEQUENCE [LARGE SCALE GENOMIC DNA]</scope>
</reference>
<comment type="caution">
    <text evidence="7">The sequence shown here is derived from an EMBL/GenBank/DDBJ whole genome shotgun (WGS) entry which is preliminary data.</text>
</comment>
<dbReference type="PROSITE" id="PS51450">
    <property type="entry name" value="LRR"/>
    <property type="match status" value="2"/>
</dbReference>
<feature type="transmembrane region" description="Helical" evidence="5">
    <location>
        <begin position="767"/>
        <end position="790"/>
    </location>
</feature>
<evidence type="ECO:0000256" key="2">
    <source>
        <dbReference type="ARBA" id="ARBA00022729"/>
    </source>
</evidence>
<feature type="compositionally biased region" description="Basic and acidic residues" evidence="4">
    <location>
        <begin position="1082"/>
        <end position="1097"/>
    </location>
</feature>
<feature type="transmembrane region" description="Helical" evidence="5">
    <location>
        <begin position="919"/>
        <end position="940"/>
    </location>
</feature>
<keyword evidence="2 6" id="KW-0732">Signal</keyword>
<keyword evidence="3" id="KW-0677">Repeat</keyword>
<evidence type="ECO:0000313" key="7">
    <source>
        <dbReference type="EMBL" id="CAH3160585.1"/>
    </source>
</evidence>
<keyword evidence="5" id="KW-0472">Membrane</keyword>
<dbReference type="InterPro" id="IPR001611">
    <property type="entry name" value="Leu-rich_rpt"/>
</dbReference>
<feature type="region of interest" description="Disordered" evidence="4">
    <location>
        <begin position="996"/>
        <end position="1017"/>
    </location>
</feature>
<evidence type="ECO:0000256" key="4">
    <source>
        <dbReference type="SAM" id="MobiDB-lite"/>
    </source>
</evidence>
<gene>
    <name evidence="7" type="ORF">PMEA_00032557</name>
</gene>
<keyword evidence="5" id="KW-1133">Transmembrane helix</keyword>
<evidence type="ECO:0000313" key="8">
    <source>
        <dbReference type="Proteomes" id="UP001159428"/>
    </source>
</evidence>
<dbReference type="PANTHER" id="PTHR24369:SF210">
    <property type="entry name" value="CHAOPTIN-RELATED"/>
    <property type="match status" value="1"/>
</dbReference>
<evidence type="ECO:0000256" key="5">
    <source>
        <dbReference type="SAM" id="Phobius"/>
    </source>
</evidence>
<feature type="signal peptide" evidence="6">
    <location>
        <begin position="1"/>
        <end position="19"/>
    </location>
</feature>
<dbReference type="Proteomes" id="UP001159428">
    <property type="component" value="Unassembled WGS sequence"/>
</dbReference>
<dbReference type="Gene3D" id="3.80.10.10">
    <property type="entry name" value="Ribonuclease Inhibitor"/>
    <property type="match status" value="2"/>
</dbReference>
<feature type="transmembrane region" description="Helical" evidence="5">
    <location>
        <begin position="851"/>
        <end position="868"/>
    </location>
</feature>
<accession>A0AAU9XX48</accession>
<dbReference type="Pfam" id="PF13855">
    <property type="entry name" value="LRR_8"/>
    <property type="match status" value="2"/>
</dbReference>
<dbReference type="SMART" id="SM01411">
    <property type="entry name" value="Ephrin_rec_like"/>
    <property type="match status" value="3"/>
</dbReference>
<dbReference type="EMBL" id="CALNXJ010000076">
    <property type="protein sequence ID" value="CAH3160585.1"/>
    <property type="molecule type" value="Genomic_DNA"/>
</dbReference>
<dbReference type="SMART" id="SM00369">
    <property type="entry name" value="LRR_TYP"/>
    <property type="match status" value="4"/>
</dbReference>
<keyword evidence="8" id="KW-1185">Reference proteome</keyword>
<feature type="transmembrane region" description="Helical" evidence="5">
    <location>
        <begin position="880"/>
        <end position="899"/>
    </location>
</feature>
<feature type="chain" id="PRO_5043987083" evidence="6">
    <location>
        <begin position="20"/>
        <end position="1135"/>
    </location>
</feature>
<evidence type="ECO:0000256" key="6">
    <source>
        <dbReference type="SAM" id="SignalP"/>
    </source>
</evidence>
<protein>
    <submittedName>
        <fullName evidence="7">Uncharacterized protein</fullName>
    </submittedName>
</protein>
<evidence type="ECO:0000256" key="3">
    <source>
        <dbReference type="ARBA" id="ARBA00022737"/>
    </source>
</evidence>